<evidence type="ECO:0000256" key="4">
    <source>
        <dbReference type="ARBA" id="ARBA00022884"/>
    </source>
</evidence>
<dbReference type="CDD" id="cd12282">
    <property type="entry name" value="RRM2_TatSF1_like"/>
    <property type="match status" value="1"/>
</dbReference>
<dbReference type="InterPro" id="IPR034393">
    <property type="entry name" value="TatSF1-like"/>
</dbReference>
<feature type="compositionally biased region" description="Basic and acidic residues" evidence="6">
    <location>
        <begin position="293"/>
        <end position="307"/>
    </location>
</feature>
<dbReference type="SUPFAM" id="SSF54928">
    <property type="entry name" value="RNA-binding domain, RBD"/>
    <property type="match status" value="1"/>
</dbReference>
<keyword evidence="8" id="KW-1185">Reference proteome</keyword>
<dbReference type="PANTHER" id="PTHR15608:SF0">
    <property type="entry name" value="HIV TAT-SPECIFIC FACTOR 1"/>
    <property type="match status" value="1"/>
</dbReference>
<evidence type="ECO:0000313" key="8">
    <source>
        <dbReference type="Proteomes" id="UP000069272"/>
    </source>
</evidence>
<dbReference type="InterPro" id="IPR035979">
    <property type="entry name" value="RBD_domain_sf"/>
</dbReference>
<evidence type="ECO:0000256" key="5">
    <source>
        <dbReference type="ARBA" id="ARBA00023187"/>
    </source>
</evidence>
<dbReference type="GO" id="GO:0000398">
    <property type="term" value="P:mRNA splicing, via spliceosome"/>
    <property type="evidence" value="ECO:0007669"/>
    <property type="project" value="UniProtKB-ARBA"/>
</dbReference>
<proteinExistence type="inferred from homology"/>
<feature type="compositionally biased region" description="Basic and acidic residues" evidence="6">
    <location>
        <begin position="271"/>
        <end position="285"/>
    </location>
</feature>
<dbReference type="EnsemblMetazoa" id="AALB003260-RA">
    <property type="protein sequence ID" value="AALB003260-PA"/>
    <property type="gene ID" value="AALB003260"/>
</dbReference>
<reference evidence="7 8" key="1">
    <citation type="journal article" date="2017" name="G3 (Bethesda)">
        <title>The Physical Genome Mapping of Anopheles albimanus Corrected Scaffold Misassemblies and Identified Interarm Rearrangements in Genus Anopheles.</title>
        <authorList>
            <person name="Artemov G.N."/>
            <person name="Peery A.N."/>
            <person name="Jiang X."/>
            <person name="Tu Z."/>
            <person name="Stegniy V.N."/>
            <person name="Sharakhova M.V."/>
            <person name="Sharakhov I.V."/>
        </authorList>
    </citation>
    <scope>NUCLEOTIDE SEQUENCE [LARGE SCALE GENOMIC DNA]</scope>
    <source>
        <strain evidence="7 8">ALBI9_A</strain>
    </source>
</reference>
<reference evidence="7" key="2">
    <citation type="submission" date="2022-08" db="UniProtKB">
        <authorList>
            <consortium name="EnsemblMetazoa"/>
        </authorList>
    </citation>
    <scope>IDENTIFICATION</scope>
    <source>
        <strain evidence="7">STECLA/ALBI9_A</strain>
    </source>
</reference>
<accession>A0A182F9T4</accession>
<name>A0A182F9T4_ANOAL</name>
<dbReference type="Gene3D" id="3.30.70.330">
    <property type="match status" value="1"/>
</dbReference>
<dbReference type="FunFam" id="3.30.70.330:FF:000105">
    <property type="entry name" value="HIV Tat-specific factor 1 homolog"/>
    <property type="match status" value="1"/>
</dbReference>
<comment type="similarity">
    <text evidence="1">Belongs to the HTATSF1 family.</text>
</comment>
<organism evidence="7 8">
    <name type="scientific">Anopheles albimanus</name>
    <name type="common">New world malaria mosquito</name>
    <dbReference type="NCBI Taxonomy" id="7167"/>
    <lineage>
        <taxon>Eukaryota</taxon>
        <taxon>Metazoa</taxon>
        <taxon>Ecdysozoa</taxon>
        <taxon>Arthropoda</taxon>
        <taxon>Hexapoda</taxon>
        <taxon>Insecta</taxon>
        <taxon>Pterygota</taxon>
        <taxon>Neoptera</taxon>
        <taxon>Endopterygota</taxon>
        <taxon>Diptera</taxon>
        <taxon>Nematocera</taxon>
        <taxon>Culicoidea</taxon>
        <taxon>Culicidae</taxon>
        <taxon>Anophelinae</taxon>
        <taxon>Anopheles</taxon>
    </lineage>
</organism>
<keyword evidence="3" id="KW-0677">Repeat</keyword>
<dbReference type="GO" id="GO:0003723">
    <property type="term" value="F:RNA binding"/>
    <property type="evidence" value="ECO:0007669"/>
    <property type="project" value="UniProtKB-KW"/>
</dbReference>
<keyword evidence="5" id="KW-0508">mRNA splicing</keyword>
<evidence type="ECO:0000256" key="1">
    <source>
        <dbReference type="ARBA" id="ARBA00007747"/>
    </source>
</evidence>
<sequence>MDGWTIGAILYRSEWGANIMKDLRASAPSGVVESVELALSILDNYDVRGHKIKVQRAEFQMRGEYNPNLKPKMRKKEKERLKKMQESLFDWRPEKMRGERSKHERIVIIKNLFEPALFDREVHLLLEYQNDLREECGKCGSVRRVLLYDRHPEGVAQVTMGDPEEADLVVQLMNGRFFGQRKLSAAIWDGRTKYRIAETDADIDKRRGNWEEFLETDDQDKDAPKESLSIDSEKSDSRETRKEQKADSKDEDKEMSKVEKEELEPESCEAPEMKSEHEPGVRRDDEDQPSLPKGDKEEVKGSIESEQRNGSSSSSSDDDVDE</sequence>
<feature type="region of interest" description="Disordered" evidence="6">
    <location>
        <begin position="214"/>
        <end position="322"/>
    </location>
</feature>
<dbReference type="VEuPathDB" id="VectorBase:AALB003260"/>
<dbReference type="STRING" id="7167.A0A182F9T4"/>
<dbReference type="GO" id="GO:0005686">
    <property type="term" value="C:U2 snRNP"/>
    <property type="evidence" value="ECO:0007669"/>
    <property type="project" value="TreeGrafter"/>
</dbReference>
<evidence type="ECO:0000256" key="6">
    <source>
        <dbReference type="SAM" id="MobiDB-lite"/>
    </source>
</evidence>
<feature type="compositionally biased region" description="Basic and acidic residues" evidence="6">
    <location>
        <begin position="231"/>
        <end position="260"/>
    </location>
</feature>
<dbReference type="Proteomes" id="UP000069272">
    <property type="component" value="Chromosome 3L"/>
</dbReference>
<evidence type="ECO:0000256" key="3">
    <source>
        <dbReference type="ARBA" id="ARBA00022737"/>
    </source>
</evidence>
<dbReference type="AlphaFoldDB" id="A0A182F9T4"/>
<protein>
    <submittedName>
        <fullName evidence="7">Uncharacterized protein</fullName>
    </submittedName>
</protein>
<evidence type="ECO:0000313" key="7">
    <source>
        <dbReference type="EnsemblMetazoa" id="AALB003260-PA"/>
    </source>
</evidence>
<dbReference type="InterPro" id="IPR000504">
    <property type="entry name" value="RRM_dom"/>
</dbReference>
<keyword evidence="4" id="KW-0694">RNA-binding</keyword>
<dbReference type="PANTHER" id="PTHR15608">
    <property type="entry name" value="SPLICING FACTOR U2AF-ASSOCIATED PROTEIN 2"/>
    <property type="match status" value="1"/>
</dbReference>
<dbReference type="GO" id="GO:0005684">
    <property type="term" value="C:U2-type spliceosomal complex"/>
    <property type="evidence" value="ECO:0007669"/>
    <property type="project" value="TreeGrafter"/>
</dbReference>
<dbReference type="Pfam" id="PF00076">
    <property type="entry name" value="RRM_1"/>
    <property type="match status" value="1"/>
</dbReference>
<dbReference type="VEuPathDB" id="VectorBase:AALB20_030423"/>
<evidence type="ECO:0000256" key="2">
    <source>
        <dbReference type="ARBA" id="ARBA00022664"/>
    </source>
</evidence>
<dbReference type="InterPro" id="IPR012677">
    <property type="entry name" value="Nucleotide-bd_a/b_plait_sf"/>
</dbReference>
<keyword evidence="2" id="KW-0507">mRNA processing</keyword>